<dbReference type="OrthoDB" id="1716816at2759"/>
<dbReference type="EMBL" id="JAANBB010000072">
    <property type="protein sequence ID" value="KAF7551765.1"/>
    <property type="molecule type" value="Genomic_DNA"/>
</dbReference>
<accession>A0A9P5HDD0</accession>
<keyword evidence="4" id="KW-0560">Oxidoreductase</keyword>
<name>A0A9P5HDD0_9HYPO</name>
<dbReference type="PRINTS" id="PR00420">
    <property type="entry name" value="RNGMNOXGNASE"/>
</dbReference>
<evidence type="ECO:0000313" key="8">
    <source>
        <dbReference type="Proteomes" id="UP000722485"/>
    </source>
</evidence>
<dbReference type="InterPro" id="IPR036188">
    <property type="entry name" value="FAD/NAD-bd_sf"/>
</dbReference>
<evidence type="ECO:0000259" key="6">
    <source>
        <dbReference type="Pfam" id="PF07976"/>
    </source>
</evidence>
<dbReference type="InterPro" id="IPR036249">
    <property type="entry name" value="Thioredoxin-like_sf"/>
</dbReference>
<protein>
    <recommendedName>
        <fullName evidence="9">Phenol 2-monooxygenase</fullName>
    </recommendedName>
</protein>
<dbReference type="AlphaFoldDB" id="A0A9P5HDD0"/>
<dbReference type="GO" id="GO:0071949">
    <property type="term" value="F:FAD binding"/>
    <property type="evidence" value="ECO:0007669"/>
    <property type="project" value="InterPro"/>
</dbReference>
<dbReference type="SUPFAM" id="SSF52833">
    <property type="entry name" value="Thioredoxin-like"/>
    <property type="match status" value="1"/>
</dbReference>
<evidence type="ECO:0000256" key="3">
    <source>
        <dbReference type="ARBA" id="ARBA00022827"/>
    </source>
</evidence>
<evidence type="ECO:0000256" key="4">
    <source>
        <dbReference type="ARBA" id="ARBA00023002"/>
    </source>
</evidence>
<reference evidence="7" key="1">
    <citation type="submission" date="2020-03" db="EMBL/GenBank/DDBJ databases">
        <title>Draft Genome Sequence of Cylindrodendrum hubeiense.</title>
        <authorList>
            <person name="Buettner E."/>
            <person name="Kellner H."/>
        </authorList>
    </citation>
    <scope>NUCLEOTIDE SEQUENCE</scope>
    <source>
        <strain evidence="7">IHI 201604</strain>
    </source>
</reference>
<dbReference type="CDD" id="cd02979">
    <property type="entry name" value="PHOX_C"/>
    <property type="match status" value="1"/>
</dbReference>
<evidence type="ECO:0000256" key="1">
    <source>
        <dbReference type="ARBA" id="ARBA00007801"/>
    </source>
</evidence>
<organism evidence="7 8">
    <name type="scientific">Cylindrodendrum hubeiense</name>
    <dbReference type="NCBI Taxonomy" id="595255"/>
    <lineage>
        <taxon>Eukaryota</taxon>
        <taxon>Fungi</taxon>
        <taxon>Dikarya</taxon>
        <taxon>Ascomycota</taxon>
        <taxon>Pezizomycotina</taxon>
        <taxon>Sordariomycetes</taxon>
        <taxon>Hypocreomycetidae</taxon>
        <taxon>Hypocreales</taxon>
        <taxon>Nectriaceae</taxon>
        <taxon>Cylindrodendrum</taxon>
    </lineage>
</organism>
<keyword evidence="8" id="KW-1185">Reference proteome</keyword>
<evidence type="ECO:0008006" key="9">
    <source>
        <dbReference type="Google" id="ProtNLM"/>
    </source>
</evidence>
<gene>
    <name evidence="7" type="ORF">G7Z17_g4785</name>
</gene>
<dbReference type="Pfam" id="PF07976">
    <property type="entry name" value="Phe_hydrox_dim"/>
    <property type="match status" value="1"/>
</dbReference>
<dbReference type="Gene3D" id="3.30.9.10">
    <property type="entry name" value="D-Amino Acid Oxidase, subunit A, domain 2"/>
    <property type="match status" value="1"/>
</dbReference>
<dbReference type="Gene3D" id="3.50.50.60">
    <property type="entry name" value="FAD/NAD(P)-binding domain"/>
    <property type="match status" value="1"/>
</dbReference>
<dbReference type="Proteomes" id="UP000722485">
    <property type="component" value="Unassembled WGS sequence"/>
</dbReference>
<dbReference type="InterPro" id="IPR002938">
    <property type="entry name" value="FAD-bd"/>
</dbReference>
<comment type="caution">
    <text evidence="7">The sequence shown here is derived from an EMBL/GenBank/DDBJ whole genome shotgun (WGS) entry which is preliminary data.</text>
</comment>
<dbReference type="InterPro" id="IPR050641">
    <property type="entry name" value="RIFMO-like"/>
</dbReference>
<dbReference type="SUPFAM" id="SSF54373">
    <property type="entry name" value="FAD-linked reductases, C-terminal domain"/>
    <property type="match status" value="1"/>
</dbReference>
<dbReference type="Gene3D" id="3.40.30.20">
    <property type="match status" value="1"/>
</dbReference>
<evidence type="ECO:0000259" key="5">
    <source>
        <dbReference type="Pfam" id="PF01494"/>
    </source>
</evidence>
<dbReference type="PANTHER" id="PTHR43004:SF20">
    <property type="entry name" value="2-MONOOXYGENASE, PUTATIVE (AFU_ORTHOLOGUE AFUA_1G13660)-RELATED"/>
    <property type="match status" value="1"/>
</dbReference>
<evidence type="ECO:0000256" key="2">
    <source>
        <dbReference type="ARBA" id="ARBA00022630"/>
    </source>
</evidence>
<dbReference type="InterPro" id="IPR038220">
    <property type="entry name" value="PHOX_C_sf"/>
</dbReference>
<dbReference type="SUPFAM" id="SSF51905">
    <property type="entry name" value="FAD/NAD(P)-binding domain"/>
    <property type="match status" value="1"/>
</dbReference>
<keyword evidence="3" id="KW-0274">FAD</keyword>
<comment type="similarity">
    <text evidence="1">Belongs to the PheA/TfdB FAD monooxygenase family.</text>
</comment>
<dbReference type="InterPro" id="IPR012941">
    <property type="entry name" value="Phe_hydrox_C_dim_dom"/>
</dbReference>
<dbReference type="Pfam" id="PF01494">
    <property type="entry name" value="FAD_binding_3"/>
    <property type="match status" value="1"/>
</dbReference>
<feature type="domain" description="Phenol hydroxylase-like C-terminal dimerisation" evidence="6">
    <location>
        <begin position="480"/>
        <end position="683"/>
    </location>
</feature>
<dbReference type="PANTHER" id="PTHR43004">
    <property type="entry name" value="TRK SYSTEM POTASSIUM UPTAKE PROTEIN"/>
    <property type="match status" value="1"/>
</dbReference>
<keyword evidence="2" id="KW-0285">Flavoprotein</keyword>
<sequence>MQGKAAAGHVDVLIVGAGPAGLMMATWLAKCGIKTRIVDKRGTKVFNGQADGLQCRTLEIFDSFGFAHRAWIESNHMLEICLWNPDKEGVIQRSSRIADTIPGISRFQQVVLHQGRIERFFLDAMKDFSEGAVTVERGVMPTSLEIDTSAVEDPDAYPVTVQLRHLGEEESTPKQTATMSNGSSVQDGLFRSNLAADDTADLLKAAELNEKANTTEVVKAKYVVGADGAHSWVRKEIGLKLEGESTDYIWGVLDIVPITDFPDIRMRCAIHSADSGSIMVIPRENKLVRLYIQLTTTEKIGDQDSRTDRSGITPEVILQSAQRIIAPYKLDYRKLDWWTAYQIGQRVGSSFGVHDRVFLAGDAVHTHSPKAGQGMNVSMQDSYNLGWKLANVIKGVTDRSILKTYESERKAIAHALINFDHKFSRLFSGRPARDIMDEEGISMEEFKNAFTKGNLFASGIGTTSSLSSSGKQCANFRKAVDYDGSAIVSKPDGTGSGEDNIGAQSLASELKIGQRIPSVKVLNQSDARPWHLQELLRSNGTWRVILFPGDVSKTEQKKKMEGLCEAMAAPSSFLNHFRATDSRYDSVIEVLTVHASKRADFDIFDFPEVLRPYDEVEGWDYNKIFADDESYHEGHGQLYKNFGISSDEGCVVVLRPDQYISYVGKIDDYKSIDGFFSGFMLPQNTKSEAKS</sequence>
<evidence type="ECO:0000313" key="7">
    <source>
        <dbReference type="EMBL" id="KAF7551765.1"/>
    </source>
</evidence>
<proteinExistence type="inferred from homology"/>
<feature type="domain" description="FAD-binding" evidence="5">
    <location>
        <begin position="10"/>
        <end position="419"/>
    </location>
</feature>
<dbReference type="GO" id="GO:0016709">
    <property type="term" value="F:oxidoreductase activity, acting on paired donors, with incorporation or reduction of molecular oxygen, NAD(P)H as one donor, and incorporation of one atom of oxygen"/>
    <property type="evidence" value="ECO:0007669"/>
    <property type="project" value="UniProtKB-ARBA"/>
</dbReference>